<dbReference type="InterPro" id="IPR040185">
    <property type="entry name" value="Far11/STRP"/>
</dbReference>
<dbReference type="InterPro" id="IPR012486">
    <property type="entry name" value="Far11/STRP_N"/>
</dbReference>
<dbReference type="EMBL" id="JAGPYM010000007">
    <property type="protein sequence ID" value="KAH6892122.1"/>
    <property type="molecule type" value="Genomic_DNA"/>
</dbReference>
<evidence type="ECO:0000313" key="5">
    <source>
        <dbReference type="Proteomes" id="UP000777438"/>
    </source>
</evidence>
<feature type="region of interest" description="Disordered" evidence="1">
    <location>
        <begin position="569"/>
        <end position="593"/>
    </location>
</feature>
<keyword evidence="5" id="KW-1185">Reference proteome</keyword>
<evidence type="ECO:0000313" key="4">
    <source>
        <dbReference type="EMBL" id="KAH6892122.1"/>
    </source>
</evidence>
<feature type="region of interest" description="Disordered" evidence="1">
    <location>
        <begin position="642"/>
        <end position="685"/>
    </location>
</feature>
<gene>
    <name evidence="4" type="ORF">B0T10DRAFT_483065</name>
</gene>
<dbReference type="SMART" id="SM01293">
    <property type="entry name" value="DUF3402"/>
    <property type="match status" value="1"/>
</dbReference>
<evidence type="ECO:0000259" key="2">
    <source>
        <dbReference type="SMART" id="SM01292"/>
    </source>
</evidence>
<dbReference type="PANTHER" id="PTHR13239">
    <property type="entry name" value="PROTEIN REQUIRED FOR HYPHAL ANASTOMOSIS HAM-2"/>
    <property type="match status" value="1"/>
</dbReference>
<feature type="region of interest" description="Disordered" evidence="1">
    <location>
        <begin position="1"/>
        <end position="75"/>
    </location>
</feature>
<organism evidence="4 5">
    <name type="scientific">Thelonectria olida</name>
    <dbReference type="NCBI Taxonomy" id="1576542"/>
    <lineage>
        <taxon>Eukaryota</taxon>
        <taxon>Fungi</taxon>
        <taxon>Dikarya</taxon>
        <taxon>Ascomycota</taxon>
        <taxon>Pezizomycotina</taxon>
        <taxon>Sordariomycetes</taxon>
        <taxon>Hypocreomycetidae</taxon>
        <taxon>Hypocreales</taxon>
        <taxon>Nectriaceae</taxon>
        <taxon>Thelonectria</taxon>
    </lineage>
</organism>
<evidence type="ECO:0000256" key="1">
    <source>
        <dbReference type="SAM" id="MobiDB-lite"/>
    </source>
</evidence>
<dbReference type="Pfam" id="PF11882">
    <property type="entry name" value="DUF3402"/>
    <property type="match status" value="1"/>
</dbReference>
<dbReference type="OrthoDB" id="18234at2759"/>
<dbReference type="AlphaFoldDB" id="A0A9P9ANI3"/>
<dbReference type="PANTHER" id="PTHR13239:SF4">
    <property type="entry name" value="AT25231P"/>
    <property type="match status" value="1"/>
</dbReference>
<evidence type="ECO:0000259" key="3">
    <source>
        <dbReference type="SMART" id="SM01293"/>
    </source>
</evidence>
<feature type="domain" description="Far11/STRP N-terminal" evidence="2">
    <location>
        <begin position="95"/>
        <end position="392"/>
    </location>
</feature>
<dbReference type="SMART" id="SM01292">
    <property type="entry name" value="N1221"/>
    <property type="match status" value="1"/>
</dbReference>
<dbReference type="InterPro" id="IPR021819">
    <property type="entry name" value="Far11/STRP_C"/>
</dbReference>
<protein>
    <submittedName>
        <fullName evidence="4">Uncharacterized protein</fullName>
    </submittedName>
</protein>
<dbReference type="Pfam" id="PF07923">
    <property type="entry name" value="N1221"/>
    <property type="match status" value="1"/>
</dbReference>
<sequence length="1017" mass="114267">MSDSWASQPQQDGAEPAPPTEDVTDTGEVAESPSEPERTDLPPVPAPPPSRPPPPAAPMAPPPPPQANGQVPAPNDSLSLLQLRRIVAEFNRADPVAYDFVYSDMGPHAEELDEWFVYQFWQWVRLNSAQRAFEWHWQHDSPEHAWDDADNDTRARFIQAAIAGVQSNDAALRSASIGKLLYLVLGRWGDTAMPNATSGDNRTVASRSQLQAIKAGVECLTSLEGLPVVWAALRNSFEVHWSGDPQGQHGNLQEAQDELMNLMTIMYIAVQETLNDPEDMSSTYGKLLELNPSLVDYMLTATSKLRWDEQNVMPHTQIFLLFWKSILLVFGGSKELDSVKKATSEMTNDAIGNEKQKITASPLDYHVFRQEITSKYPAYIPPRPLIPLEADNTSLLPPLPNQSSRISGASGIIPAPPHVQSGGTSILDQPVHIATPAPSPPPSPGVGGKGGKKQNYQTNQNFPFMYPPLDATSNSAGGKLPAGFNEALVTRKWEGSDIPASILEAGELFSTRVRMTRATRQLWDERERFLKFERGYDTDDDDDDDIEGLDLDLDELTLEERGVIKELKAEQKREGKGKAPVTADPEVDFGPRPELLSERDKQRLIAVEKFYRDALPHLQSLVIVLLRPILVNVTAIVTQQPQQIPPGMGRGSNPNINGNPMGKPQDMPGQNGVRETAEPSPEEIDATRTREITAKAMTGILLLLLKWLKLSHVLKFEYLTQLLLDSNYVPLVLKLFAHQDIQQVVDSKMDRQENSFFQFCNLRSRYKDSTSSDLGQSEEDEELEESEDDSAPPPIKRRRSPPRKQVMHEEDADAPSEDQHSTRPEVDELGYPVNPLPAEPITDFSRRNFFSLINYLRVMQKICKNKAHRNLLLVQYKSSTILRKSLKVPQQELRLYTLKLFKNQVPYCGRKWRQSNMRVITAVYLHCRPELRDEWLAGSDVDAEVDAALPLEQALRSLTHWLNVRRYPDKIAPEIRAAMRDEQDFFSKELEKLDMNWAEMAAAEDAMNDVEHVDGWP</sequence>
<reference evidence="4 5" key="1">
    <citation type="journal article" date="2021" name="Nat. Commun.">
        <title>Genetic determinants of endophytism in the Arabidopsis root mycobiome.</title>
        <authorList>
            <person name="Mesny F."/>
            <person name="Miyauchi S."/>
            <person name="Thiergart T."/>
            <person name="Pickel B."/>
            <person name="Atanasova L."/>
            <person name="Karlsson M."/>
            <person name="Huettel B."/>
            <person name="Barry K.W."/>
            <person name="Haridas S."/>
            <person name="Chen C."/>
            <person name="Bauer D."/>
            <person name="Andreopoulos W."/>
            <person name="Pangilinan J."/>
            <person name="LaButti K."/>
            <person name="Riley R."/>
            <person name="Lipzen A."/>
            <person name="Clum A."/>
            <person name="Drula E."/>
            <person name="Henrissat B."/>
            <person name="Kohler A."/>
            <person name="Grigoriev I.V."/>
            <person name="Martin F.M."/>
            <person name="Hacquard S."/>
        </authorList>
    </citation>
    <scope>NUCLEOTIDE SEQUENCE [LARGE SCALE GENOMIC DNA]</scope>
    <source>
        <strain evidence="4 5">MPI-CAGE-CH-0241</strain>
    </source>
</reference>
<proteinExistence type="predicted"/>
<feature type="region of interest" description="Disordered" evidence="1">
    <location>
        <begin position="434"/>
        <end position="455"/>
    </location>
</feature>
<feature type="compositionally biased region" description="Pro residues" evidence="1">
    <location>
        <begin position="42"/>
        <end position="66"/>
    </location>
</feature>
<dbReference type="GO" id="GO:0005829">
    <property type="term" value="C:cytosol"/>
    <property type="evidence" value="ECO:0007669"/>
    <property type="project" value="TreeGrafter"/>
</dbReference>
<comment type="caution">
    <text evidence="4">The sequence shown here is derived from an EMBL/GenBank/DDBJ whole genome shotgun (WGS) entry which is preliminary data.</text>
</comment>
<dbReference type="GO" id="GO:0007010">
    <property type="term" value="P:cytoskeleton organization"/>
    <property type="evidence" value="ECO:0007669"/>
    <property type="project" value="TreeGrafter"/>
</dbReference>
<name>A0A9P9ANI3_9HYPO</name>
<dbReference type="Proteomes" id="UP000777438">
    <property type="component" value="Unassembled WGS sequence"/>
</dbReference>
<accession>A0A9P9ANI3</accession>
<feature type="region of interest" description="Disordered" evidence="1">
    <location>
        <begin position="767"/>
        <end position="832"/>
    </location>
</feature>
<feature type="compositionally biased region" description="Basic and acidic residues" evidence="1">
    <location>
        <begin position="817"/>
        <end position="826"/>
    </location>
</feature>
<feature type="domain" description="Far11/STRP C-terminal" evidence="3">
    <location>
        <begin position="499"/>
        <end position="990"/>
    </location>
</feature>
<feature type="compositionally biased region" description="Acidic residues" evidence="1">
    <location>
        <begin position="776"/>
        <end position="790"/>
    </location>
</feature>
<feature type="compositionally biased region" description="Polar residues" evidence="1">
    <location>
        <begin position="1"/>
        <end position="11"/>
    </location>
</feature>